<dbReference type="Proteomes" id="UP000299102">
    <property type="component" value="Unassembled WGS sequence"/>
</dbReference>
<keyword evidence="3" id="KW-1185">Reference proteome</keyword>
<evidence type="ECO:0000313" key="3">
    <source>
        <dbReference type="Proteomes" id="UP000299102"/>
    </source>
</evidence>
<proteinExistence type="predicted"/>
<organism evidence="2 3">
    <name type="scientific">Eumeta variegata</name>
    <name type="common">Bagworm moth</name>
    <name type="synonym">Eumeta japonica</name>
    <dbReference type="NCBI Taxonomy" id="151549"/>
    <lineage>
        <taxon>Eukaryota</taxon>
        <taxon>Metazoa</taxon>
        <taxon>Ecdysozoa</taxon>
        <taxon>Arthropoda</taxon>
        <taxon>Hexapoda</taxon>
        <taxon>Insecta</taxon>
        <taxon>Pterygota</taxon>
        <taxon>Neoptera</taxon>
        <taxon>Endopterygota</taxon>
        <taxon>Lepidoptera</taxon>
        <taxon>Glossata</taxon>
        <taxon>Ditrysia</taxon>
        <taxon>Tineoidea</taxon>
        <taxon>Psychidae</taxon>
        <taxon>Oiketicinae</taxon>
        <taxon>Eumeta</taxon>
    </lineage>
</organism>
<reference evidence="2 3" key="1">
    <citation type="journal article" date="2019" name="Commun. Biol.">
        <title>The bagworm genome reveals a unique fibroin gene that provides high tensile strength.</title>
        <authorList>
            <person name="Kono N."/>
            <person name="Nakamura H."/>
            <person name="Ohtoshi R."/>
            <person name="Tomita M."/>
            <person name="Numata K."/>
            <person name="Arakawa K."/>
        </authorList>
    </citation>
    <scope>NUCLEOTIDE SEQUENCE [LARGE SCALE GENOMIC DNA]</scope>
</reference>
<evidence type="ECO:0000256" key="1">
    <source>
        <dbReference type="SAM" id="MobiDB-lite"/>
    </source>
</evidence>
<feature type="region of interest" description="Disordered" evidence="1">
    <location>
        <begin position="82"/>
        <end position="103"/>
    </location>
</feature>
<evidence type="ECO:0000313" key="2">
    <source>
        <dbReference type="EMBL" id="GBP24108.1"/>
    </source>
</evidence>
<feature type="compositionally biased region" description="Basic and acidic residues" evidence="1">
    <location>
        <begin position="82"/>
        <end position="91"/>
    </location>
</feature>
<comment type="caution">
    <text evidence="2">The sequence shown here is derived from an EMBL/GenBank/DDBJ whole genome shotgun (WGS) entry which is preliminary data.</text>
</comment>
<gene>
    <name evidence="2" type="ORF">EVAR_27332_1</name>
</gene>
<accession>A0A4C1UCK8</accession>
<sequence length="103" mass="11405">MLCKCTAFQSLVNTNRRLRIQILDIHFSGGRQHKAVTRATGSKYERSQTVLTLALTNGVLTVLAALAEPIFELTVEDTKRKMNDDSTKLDSTELDLPEAAGKK</sequence>
<name>A0A4C1UCK8_EUMVA</name>
<protein>
    <submittedName>
        <fullName evidence="2">Uncharacterized protein</fullName>
    </submittedName>
</protein>
<dbReference type="EMBL" id="BGZK01000157">
    <property type="protein sequence ID" value="GBP24108.1"/>
    <property type="molecule type" value="Genomic_DNA"/>
</dbReference>
<dbReference type="AlphaFoldDB" id="A0A4C1UCK8"/>